<keyword evidence="2" id="KW-1185">Reference proteome</keyword>
<reference evidence="1 2" key="1">
    <citation type="submission" date="2018-10" db="EMBL/GenBank/DDBJ databases">
        <title>Anaerotruncus faecis sp. nov., isolated from human feces.</title>
        <authorList>
            <person name="Wang Y.-J."/>
        </authorList>
    </citation>
    <scope>NUCLEOTIDE SEQUENCE [LARGE SCALE GENOMIC DNA]</scope>
    <source>
        <strain evidence="1 2">22A2-44</strain>
    </source>
</reference>
<name>A0A498CR66_9FIRM</name>
<accession>A0A498CR66</accession>
<sequence>MAIIVRKEIDARISALDAEISAMYKRMNREYEKVIPKTGKKRKEAFDKVMEISEKYTAMCQERAKLVRMLDGQ</sequence>
<proteinExistence type="predicted"/>
<gene>
    <name evidence="1" type="ORF">D4A47_06335</name>
</gene>
<comment type="caution">
    <text evidence="1">The sequence shown here is derived from an EMBL/GenBank/DDBJ whole genome shotgun (WGS) entry which is preliminary data.</text>
</comment>
<evidence type="ECO:0000313" key="1">
    <source>
        <dbReference type="EMBL" id="RLL12141.1"/>
    </source>
</evidence>
<organism evidence="1 2">
    <name type="scientific">Anaerotruncus massiliensis</name>
    <name type="common">ex Liu et al. 2021</name>
    <dbReference type="NCBI Taxonomy" id="2321404"/>
    <lineage>
        <taxon>Bacteria</taxon>
        <taxon>Bacillati</taxon>
        <taxon>Bacillota</taxon>
        <taxon>Clostridia</taxon>
        <taxon>Eubacteriales</taxon>
        <taxon>Oscillospiraceae</taxon>
        <taxon>Anaerotruncus</taxon>
    </lineage>
</organism>
<dbReference type="Proteomes" id="UP000276301">
    <property type="component" value="Unassembled WGS sequence"/>
</dbReference>
<evidence type="ECO:0000313" key="2">
    <source>
        <dbReference type="Proteomes" id="UP000276301"/>
    </source>
</evidence>
<dbReference type="RefSeq" id="WP_121586627.1">
    <property type="nucleotide sequence ID" value="NZ_RCHT01000007.1"/>
</dbReference>
<dbReference type="AlphaFoldDB" id="A0A498CR66"/>
<protein>
    <submittedName>
        <fullName evidence="1">Uncharacterized protein</fullName>
    </submittedName>
</protein>
<dbReference type="EMBL" id="RCHT01000007">
    <property type="protein sequence ID" value="RLL12141.1"/>
    <property type="molecule type" value="Genomic_DNA"/>
</dbReference>